<sequence>LRRRSVNGVYSSSRSKANSINSEINSNDVDDRNALSIAFHFSVSKKRVLGECSKCKKPVTAGARQMHMFYHLGKDCNIYRFRCKYPNCDVEHYRKDQMENHHSKQHGKIDPALMEDRTAELFNSCQELSMQLLGTTGNTPGPTAAKAQLAYNASLAAQAQNQLRKRKKHIVSSLFHISNKHFLLLFANISSRIPQVQLRFVAMRLIWFVVSEKKIHCIRSRYK</sequence>
<accession>A0A0M3J9T4</accession>
<dbReference type="AlphaFoldDB" id="A0A0M3J9T4"/>
<proteinExistence type="predicted"/>
<evidence type="ECO:0000256" key="1">
    <source>
        <dbReference type="SAM" id="MobiDB-lite"/>
    </source>
</evidence>
<dbReference type="WBParaSite" id="ASIM_0000435301-mRNA-1">
    <property type="protein sequence ID" value="ASIM_0000435301-mRNA-1"/>
    <property type="gene ID" value="ASIM_0000435301"/>
</dbReference>
<feature type="region of interest" description="Disordered" evidence="1">
    <location>
        <begin position="1"/>
        <end position="25"/>
    </location>
</feature>
<reference evidence="2" key="1">
    <citation type="submission" date="2017-02" db="UniProtKB">
        <authorList>
            <consortium name="WormBaseParasite"/>
        </authorList>
    </citation>
    <scope>IDENTIFICATION</scope>
</reference>
<feature type="compositionally biased region" description="Low complexity" evidence="1">
    <location>
        <begin position="11"/>
        <end position="22"/>
    </location>
</feature>
<name>A0A0M3J9T4_ANISI</name>
<evidence type="ECO:0000313" key="2">
    <source>
        <dbReference type="WBParaSite" id="ASIM_0000435301-mRNA-1"/>
    </source>
</evidence>
<organism evidence="2">
    <name type="scientific">Anisakis simplex</name>
    <name type="common">Herring worm</name>
    <dbReference type="NCBI Taxonomy" id="6269"/>
    <lineage>
        <taxon>Eukaryota</taxon>
        <taxon>Metazoa</taxon>
        <taxon>Ecdysozoa</taxon>
        <taxon>Nematoda</taxon>
        <taxon>Chromadorea</taxon>
        <taxon>Rhabditida</taxon>
        <taxon>Spirurina</taxon>
        <taxon>Ascaridomorpha</taxon>
        <taxon>Ascaridoidea</taxon>
        <taxon>Anisakidae</taxon>
        <taxon>Anisakis</taxon>
        <taxon>Anisakis simplex complex</taxon>
    </lineage>
</organism>
<protein>
    <submittedName>
        <fullName evidence="2">C2H2-type domain-containing protein</fullName>
    </submittedName>
</protein>